<evidence type="ECO:0000313" key="2">
    <source>
        <dbReference type="Proteomes" id="UP000887159"/>
    </source>
</evidence>
<organism evidence="1 2">
    <name type="scientific">Trichonephila clavipes</name>
    <name type="common">Golden silk orbweaver</name>
    <name type="synonym">Nephila clavipes</name>
    <dbReference type="NCBI Taxonomy" id="2585209"/>
    <lineage>
        <taxon>Eukaryota</taxon>
        <taxon>Metazoa</taxon>
        <taxon>Ecdysozoa</taxon>
        <taxon>Arthropoda</taxon>
        <taxon>Chelicerata</taxon>
        <taxon>Arachnida</taxon>
        <taxon>Araneae</taxon>
        <taxon>Araneomorphae</taxon>
        <taxon>Entelegynae</taxon>
        <taxon>Araneoidea</taxon>
        <taxon>Nephilidae</taxon>
        <taxon>Trichonephila</taxon>
    </lineage>
</organism>
<reference evidence="1" key="1">
    <citation type="submission" date="2020-08" db="EMBL/GenBank/DDBJ databases">
        <title>Multicomponent nature underlies the extraordinary mechanical properties of spider dragline silk.</title>
        <authorList>
            <person name="Kono N."/>
            <person name="Nakamura H."/>
            <person name="Mori M."/>
            <person name="Yoshida Y."/>
            <person name="Ohtoshi R."/>
            <person name="Malay A.D."/>
            <person name="Moran D.A.P."/>
            <person name="Tomita M."/>
            <person name="Numata K."/>
            <person name="Arakawa K."/>
        </authorList>
    </citation>
    <scope>NUCLEOTIDE SEQUENCE</scope>
</reference>
<name>A0A8X6WKC6_TRICX</name>
<keyword evidence="2" id="KW-1185">Reference proteome</keyword>
<dbReference type="AlphaFoldDB" id="A0A8X6WKC6"/>
<dbReference type="EMBL" id="BMAU01021435">
    <property type="protein sequence ID" value="GFY35879.1"/>
    <property type="molecule type" value="Genomic_DNA"/>
</dbReference>
<proteinExistence type="predicted"/>
<sequence length="120" mass="13918">MLLVISSSSREKRKKNRGFLVTALVRRFLRVFRDQNFQLRRHRSFSFGFTLESAGQMHSIEVRSESNKRNIKVVDDTTLDIVPVPDLQNIDHSDTESVLLLLPLHQSLNSKFQPEKQSPI</sequence>
<dbReference type="Proteomes" id="UP000887159">
    <property type="component" value="Unassembled WGS sequence"/>
</dbReference>
<protein>
    <submittedName>
        <fullName evidence="1">Uncharacterized protein</fullName>
    </submittedName>
</protein>
<accession>A0A8X6WKC6</accession>
<gene>
    <name evidence="1" type="primary">NCL1_05118</name>
    <name evidence="1" type="ORF">TNCV_4842541</name>
</gene>
<comment type="caution">
    <text evidence="1">The sequence shown here is derived from an EMBL/GenBank/DDBJ whole genome shotgun (WGS) entry which is preliminary data.</text>
</comment>
<evidence type="ECO:0000313" key="1">
    <source>
        <dbReference type="EMBL" id="GFY35879.1"/>
    </source>
</evidence>